<organism evidence="1 2">
    <name type="scientific">Aequorivita echinoideorum</name>
    <dbReference type="NCBI Taxonomy" id="1549647"/>
    <lineage>
        <taxon>Bacteria</taxon>
        <taxon>Pseudomonadati</taxon>
        <taxon>Bacteroidota</taxon>
        <taxon>Flavobacteriia</taxon>
        <taxon>Flavobacteriales</taxon>
        <taxon>Flavobacteriaceae</taxon>
        <taxon>Aequorivita</taxon>
    </lineage>
</organism>
<dbReference type="EMBL" id="JAHCTB010000007">
    <property type="protein sequence ID" value="MBT0609175.1"/>
    <property type="molecule type" value="Genomic_DNA"/>
</dbReference>
<comment type="caution">
    <text evidence="1">The sequence shown here is derived from an EMBL/GenBank/DDBJ whole genome shotgun (WGS) entry which is preliminary data.</text>
</comment>
<dbReference type="Proteomes" id="UP001297092">
    <property type="component" value="Unassembled WGS sequence"/>
</dbReference>
<accession>A0ABS5SBD2</accession>
<dbReference type="RefSeq" id="WP_214114594.1">
    <property type="nucleotide sequence ID" value="NZ_JAHCTB010000007.1"/>
</dbReference>
<gene>
    <name evidence="1" type="ORF">KIV10_13385</name>
</gene>
<dbReference type="PROSITE" id="PS51257">
    <property type="entry name" value="PROKAR_LIPOPROTEIN"/>
    <property type="match status" value="1"/>
</dbReference>
<protein>
    <recommendedName>
        <fullName evidence="3">Lipoprotein</fullName>
    </recommendedName>
</protein>
<name>A0ABS5SBD2_9FLAO</name>
<sequence length="212" mass="24328">MYRKTTLVFLIILSLTVVSCMEIGTQVVDWMNLEEGETHISGKYHILEEDGARVFLPESFDRYSLAEYQEVLRKKLPPAQASAQITSINKKMQMDGKMYIYFDELSGATFLVYSLPYTELSKSDARQALGIMRIQNENALAPGTSYEKVTAKYVGYPTNYIFKSVYRIASEEDDFQYFNSVYFVTRQGKTFGFQLTTGVGVFFDPYIEKLDL</sequence>
<reference evidence="1 2" key="1">
    <citation type="submission" date="2021-05" db="EMBL/GenBank/DDBJ databases">
        <title>Aequorivita echinoideorum JCM 30378 genome.</title>
        <authorList>
            <person name="Zhang H."/>
            <person name="Li C."/>
        </authorList>
    </citation>
    <scope>NUCLEOTIDE SEQUENCE [LARGE SCALE GENOMIC DNA]</scope>
    <source>
        <strain evidence="1 2">JCM30378</strain>
    </source>
</reference>
<evidence type="ECO:0008006" key="3">
    <source>
        <dbReference type="Google" id="ProtNLM"/>
    </source>
</evidence>
<evidence type="ECO:0000313" key="2">
    <source>
        <dbReference type="Proteomes" id="UP001297092"/>
    </source>
</evidence>
<proteinExistence type="predicted"/>
<evidence type="ECO:0000313" key="1">
    <source>
        <dbReference type="EMBL" id="MBT0609175.1"/>
    </source>
</evidence>
<keyword evidence="2" id="KW-1185">Reference proteome</keyword>